<dbReference type="GO" id="GO:0003677">
    <property type="term" value="F:DNA binding"/>
    <property type="evidence" value="ECO:0007669"/>
    <property type="project" value="UniProtKB-UniRule"/>
</dbReference>
<name>A0A0H3HRZ7_BURP2</name>
<dbReference type="PANTHER" id="PTHR30349:SF41">
    <property type="entry name" value="INTEGRASE_RECOMBINASE PROTEIN MJ0367-RELATED"/>
    <property type="match status" value="1"/>
</dbReference>
<evidence type="ECO:0000256" key="2">
    <source>
        <dbReference type="ARBA" id="ARBA00022908"/>
    </source>
</evidence>
<dbReference type="Gene3D" id="1.10.443.10">
    <property type="entry name" value="Intergrase catalytic core"/>
    <property type="match status" value="1"/>
</dbReference>
<keyword evidence="3 5" id="KW-0238">DNA-binding</keyword>
<dbReference type="SUPFAM" id="SSF56349">
    <property type="entry name" value="DNA breaking-rejoining enzymes"/>
    <property type="match status" value="1"/>
</dbReference>
<dbReference type="Pfam" id="PF00589">
    <property type="entry name" value="Phage_integrase"/>
    <property type="match status" value="1"/>
</dbReference>
<evidence type="ECO:0000259" key="7">
    <source>
        <dbReference type="PROSITE" id="PS51900"/>
    </source>
</evidence>
<dbReference type="CDD" id="cd01184">
    <property type="entry name" value="INT_C_like_1"/>
    <property type="match status" value="1"/>
</dbReference>
<dbReference type="PATRIC" id="fig|884204.3.peg.4582"/>
<dbReference type="InterPro" id="IPR044068">
    <property type="entry name" value="CB"/>
</dbReference>
<evidence type="ECO:0000259" key="6">
    <source>
        <dbReference type="PROSITE" id="PS51898"/>
    </source>
</evidence>
<keyword evidence="2" id="KW-0229">DNA integration</keyword>
<feature type="domain" description="Tyr recombinase" evidence="6">
    <location>
        <begin position="341"/>
        <end position="544"/>
    </location>
</feature>
<accession>A0A0H3HRZ7</accession>
<sequence>MRRNGTYYARKRVPKLLVDSLGKREIKISLETKNFDEARAKLPAALLEIQKQMAAAKQTADDVLPLVEQLSRGVLEQIARGWFKPRWDATTESLWQPPPPGVAVEDELCNLDPILTSLMRPDEVTFGEYLYRARQLLATAGHPNASGASIEMLARYMIRGEVECLKASRRFIVDGQLFNVIEDPLYRPVGGSAEGVASFDASKAQNGITVDQAIEQFTNDSQRANLSRKNIKGYEPGFKLLREVAGGGRPLSAVTREHARRVLDVLAHLPANATKRFSGMTLLEAAEHAKRNGVPPISAKTAENILYNFSSFFRWAVREHIIERSPADGLKPSQKKRSKDEGRKPFSDVDLVKLFSADLYRAAYRQIDRNLLGRYWVPLLALYHGARLNELCQLEVADIGDANGIPFIRITEASEVGEDKKVKTRNAEREVPLHPILQQLGFLDYAAGIRRTGQKRLFPDLTRAATGYFSDNFSKWFGRFKKQQKVTDRRLNFHSFRHGFNDATRVADIPDAIVKELCGWSKGDSMREHYGAGYTLSRKAEELAKIRFPAVERILPLQGVNEERNDG</sequence>
<feature type="domain" description="Core-binding (CB)" evidence="7">
    <location>
        <begin position="208"/>
        <end position="317"/>
    </location>
</feature>
<evidence type="ECO:0000256" key="5">
    <source>
        <dbReference type="PROSITE-ProRule" id="PRU01248"/>
    </source>
</evidence>
<dbReference type="PROSITE" id="PS51900">
    <property type="entry name" value="CB"/>
    <property type="match status" value="1"/>
</dbReference>
<dbReference type="InterPro" id="IPR002104">
    <property type="entry name" value="Integrase_catalytic"/>
</dbReference>
<reference evidence="8 9" key="1">
    <citation type="journal article" date="2012" name="PLoS ONE">
        <title>Evolution of Burkholderia pseudomallei in recurrent melioidosis.</title>
        <authorList>
            <person name="Hayden H.S."/>
            <person name="Lim R."/>
            <person name="Brittnacher M.J."/>
            <person name="Sims E.H."/>
            <person name="Ramage E.R."/>
            <person name="Fong C."/>
            <person name="Wu Z."/>
            <person name="Crist E."/>
            <person name="Chang J."/>
            <person name="Zhou Y."/>
            <person name="Radey M."/>
            <person name="Rohmer L."/>
            <person name="Haugen E."/>
            <person name="Gillett W."/>
            <person name="Wuthiekanun V."/>
            <person name="Peacock S.J."/>
            <person name="Kaul R."/>
            <person name="Miller S.I."/>
            <person name="Manoil C."/>
            <person name="Jacobs M.A."/>
        </authorList>
    </citation>
    <scope>NUCLEOTIDE SEQUENCE [LARGE SCALE GENOMIC DNA]</scope>
    <source>
        <strain evidence="8 9">1026b</strain>
    </source>
</reference>
<evidence type="ECO:0000313" key="9">
    <source>
        <dbReference type="Proteomes" id="UP000010087"/>
    </source>
</evidence>
<evidence type="ECO:0000256" key="1">
    <source>
        <dbReference type="ARBA" id="ARBA00008857"/>
    </source>
</evidence>
<dbReference type="GO" id="GO:0015074">
    <property type="term" value="P:DNA integration"/>
    <property type="evidence" value="ECO:0007669"/>
    <property type="project" value="UniProtKB-KW"/>
</dbReference>
<dbReference type="EMBL" id="CP002834">
    <property type="protein sequence ID" value="AFI68711.1"/>
    <property type="molecule type" value="Genomic_DNA"/>
</dbReference>
<proteinExistence type="inferred from homology"/>
<dbReference type="Gene3D" id="1.10.150.130">
    <property type="match status" value="1"/>
</dbReference>
<keyword evidence="4" id="KW-0233">DNA recombination</keyword>
<dbReference type="InterPro" id="IPR046668">
    <property type="entry name" value="DUF6538"/>
</dbReference>
<evidence type="ECO:0000313" key="8">
    <source>
        <dbReference type="EMBL" id="AFI68711.1"/>
    </source>
</evidence>
<comment type="similarity">
    <text evidence="1">Belongs to the 'phage' integrase family.</text>
</comment>
<dbReference type="PROSITE" id="PS51898">
    <property type="entry name" value="TYR_RECOMBINASE"/>
    <property type="match status" value="1"/>
</dbReference>
<evidence type="ECO:0000256" key="3">
    <source>
        <dbReference type="ARBA" id="ARBA00023125"/>
    </source>
</evidence>
<dbReference type="GO" id="GO:0006310">
    <property type="term" value="P:DNA recombination"/>
    <property type="evidence" value="ECO:0007669"/>
    <property type="project" value="UniProtKB-KW"/>
</dbReference>
<dbReference type="Pfam" id="PF20172">
    <property type="entry name" value="DUF6538"/>
    <property type="match status" value="1"/>
</dbReference>
<dbReference type="InterPro" id="IPR010998">
    <property type="entry name" value="Integrase_recombinase_N"/>
</dbReference>
<dbReference type="InterPro" id="IPR011010">
    <property type="entry name" value="DNA_brk_join_enz"/>
</dbReference>
<organism evidence="8 9">
    <name type="scientific">Burkholderia pseudomallei (strain 1026b)</name>
    <dbReference type="NCBI Taxonomy" id="884204"/>
    <lineage>
        <taxon>Bacteria</taxon>
        <taxon>Pseudomonadati</taxon>
        <taxon>Pseudomonadota</taxon>
        <taxon>Betaproteobacteria</taxon>
        <taxon>Burkholderiales</taxon>
        <taxon>Burkholderiaceae</taxon>
        <taxon>Burkholderia</taxon>
        <taxon>pseudomallei group</taxon>
    </lineage>
</organism>
<evidence type="ECO:0000256" key="4">
    <source>
        <dbReference type="ARBA" id="ARBA00023172"/>
    </source>
</evidence>
<dbReference type="InterPro" id="IPR050090">
    <property type="entry name" value="Tyrosine_recombinase_XerCD"/>
</dbReference>
<protein>
    <submittedName>
        <fullName evidence="8">Integrase</fullName>
    </submittedName>
</protein>
<dbReference type="InterPro" id="IPR013762">
    <property type="entry name" value="Integrase-like_cat_sf"/>
</dbReference>
<dbReference type="PANTHER" id="PTHR30349">
    <property type="entry name" value="PHAGE INTEGRASE-RELATED"/>
    <property type="match status" value="1"/>
</dbReference>
<gene>
    <name evidence="8" type="ordered locus">BP1026B_II0439</name>
</gene>
<dbReference type="Proteomes" id="UP000010087">
    <property type="component" value="Chromosome 2"/>
</dbReference>
<dbReference type="KEGG" id="bpz:BP1026B_II0439"/>
<dbReference type="AlphaFoldDB" id="A0A0H3HRZ7"/>